<feature type="signal peptide" evidence="10">
    <location>
        <begin position="1"/>
        <end position="19"/>
    </location>
</feature>
<keyword evidence="5" id="KW-0325">Glycoprotein</keyword>
<comment type="subcellular location">
    <subcellularLocation>
        <location evidence="1">Membrane</location>
        <topology evidence="1">Lipid-anchor</topology>
        <topology evidence="1">GPI-anchor</topology>
    </subcellularLocation>
    <subcellularLocation>
        <location evidence="2">Secreted</location>
    </subcellularLocation>
</comment>
<dbReference type="SMART" id="SM00747">
    <property type="entry name" value="CFEM"/>
    <property type="match status" value="1"/>
</dbReference>
<keyword evidence="9" id="KW-0479">Metal-binding</keyword>
<feature type="disulfide bond" evidence="9">
    <location>
        <begin position="53"/>
        <end position="86"/>
    </location>
</feature>
<reference evidence="12" key="1">
    <citation type="journal article" date="2023" name="IMA Fungus">
        <title>Comparative genomic study of the Penicillium genus elucidates a diverse pangenome and 15 lateral gene transfer events.</title>
        <authorList>
            <person name="Petersen C."/>
            <person name="Sorensen T."/>
            <person name="Nielsen M.R."/>
            <person name="Sondergaard T.E."/>
            <person name="Sorensen J.L."/>
            <person name="Fitzpatrick D.A."/>
            <person name="Frisvad J.C."/>
            <person name="Nielsen K.L."/>
        </authorList>
    </citation>
    <scope>NUCLEOTIDE SEQUENCE</scope>
    <source>
        <strain evidence="12">IBT 17514</strain>
    </source>
</reference>
<sequence>MKLSIFVPLATFLAFFAVAENTETTPSPCLNRCLNEAAGVAGCLSQWDTDCTCPSQAFKDTISTCLKDACTDADLADAEALHEERCGTTVDL</sequence>
<organism evidence="12 13">
    <name type="scientific">Penicillium malachiteum</name>
    <dbReference type="NCBI Taxonomy" id="1324776"/>
    <lineage>
        <taxon>Eukaryota</taxon>
        <taxon>Fungi</taxon>
        <taxon>Dikarya</taxon>
        <taxon>Ascomycota</taxon>
        <taxon>Pezizomycotina</taxon>
        <taxon>Eurotiomycetes</taxon>
        <taxon>Eurotiomycetidae</taxon>
        <taxon>Eurotiales</taxon>
        <taxon>Aspergillaceae</taxon>
        <taxon>Penicillium</taxon>
    </lineage>
</organism>
<dbReference type="AlphaFoldDB" id="A0AAD6HGS4"/>
<proteinExistence type="inferred from homology"/>
<keyword evidence="9" id="KW-0408">Iron</keyword>
<reference evidence="12" key="2">
    <citation type="submission" date="2023-01" db="EMBL/GenBank/DDBJ databases">
        <authorList>
            <person name="Petersen C."/>
        </authorList>
    </citation>
    <scope>NUCLEOTIDE SEQUENCE</scope>
    <source>
        <strain evidence="12">IBT 17514</strain>
    </source>
</reference>
<evidence type="ECO:0000256" key="5">
    <source>
        <dbReference type="ARBA" id="ARBA00022622"/>
    </source>
</evidence>
<evidence type="ECO:0000313" key="12">
    <source>
        <dbReference type="EMBL" id="KAJ5716310.1"/>
    </source>
</evidence>
<evidence type="ECO:0000256" key="6">
    <source>
        <dbReference type="ARBA" id="ARBA00022729"/>
    </source>
</evidence>
<dbReference type="Proteomes" id="UP001215712">
    <property type="component" value="Unassembled WGS sequence"/>
</dbReference>
<comment type="similarity">
    <text evidence="3">Belongs to the RBT5 family.</text>
</comment>
<feature type="chain" id="PRO_5042134367" description="CFEM domain-containing protein" evidence="10">
    <location>
        <begin position="20"/>
        <end position="92"/>
    </location>
</feature>
<feature type="binding site" description="axial binding residue" evidence="9">
    <location>
        <position position="48"/>
    </location>
    <ligand>
        <name>heme</name>
        <dbReference type="ChEBI" id="CHEBI:30413"/>
    </ligand>
    <ligandPart>
        <name>Fe</name>
        <dbReference type="ChEBI" id="CHEBI:18248"/>
    </ligandPart>
</feature>
<evidence type="ECO:0000256" key="7">
    <source>
        <dbReference type="ARBA" id="ARBA00023157"/>
    </source>
</evidence>
<keyword evidence="5" id="KW-0336">GPI-anchor</keyword>
<evidence type="ECO:0000256" key="2">
    <source>
        <dbReference type="ARBA" id="ARBA00004613"/>
    </source>
</evidence>
<keyword evidence="7 9" id="KW-1015">Disulfide bond</keyword>
<keyword evidence="5" id="KW-0472">Membrane</keyword>
<evidence type="ECO:0000256" key="3">
    <source>
        <dbReference type="ARBA" id="ARBA00010031"/>
    </source>
</evidence>
<comment type="caution">
    <text evidence="9">Lacks conserved residue(s) required for the propagation of feature annotation.</text>
</comment>
<keyword evidence="9" id="KW-0349">Heme</keyword>
<accession>A0AAD6HGS4</accession>
<keyword evidence="6 10" id="KW-0732">Signal</keyword>
<dbReference type="GO" id="GO:0005576">
    <property type="term" value="C:extracellular region"/>
    <property type="evidence" value="ECO:0007669"/>
    <property type="project" value="UniProtKB-SubCell"/>
</dbReference>
<evidence type="ECO:0000256" key="4">
    <source>
        <dbReference type="ARBA" id="ARBA00022525"/>
    </source>
</evidence>
<gene>
    <name evidence="12" type="ORF">N7493_008221</name>
</gene>
<keyword evidence="13" id="KW-1185">Reference proteome</keyword>
<comment type="caution">
    <text evidence="12">The sequence shown here is derived from an EMBL/GenBank/DDBJ whole genome shotgun (WGS) entry which is preliminary data.</text>
</comment>
<dbReference type="EMBL" id="JAQJAN010000012">
    <property type="protein sequence ID" value="KAJ5716310.1"/>
    <property type="molecule type" value="Genomic_DNA"/>
</dbReference>
<feature type="domain" description="CFEM" evidence="11">
    <location>
        <begin position="1"/>
        <end position="92"/>
    </location>
</feature>
<evidence type="ECO:0000259" key="11">
    <source>
        <dbReference type="PROSITE" id="PS52012"/>
    </source>
</evidence>
<dbReference type="GO" id="GO:0098552">
    <property type="term" value="C:side of membrane"/>
    <property type="evidence" value="ECO:0007669"/>
    <property type="project" value="UniProtKB-KW"/>
</dbReference>
<keyword evidence="4" id="KW-0964">Secreted</keyword>
<evidence type="ECO:0000256" key="1">
    <source>
        <dbReference type="ARBA" id="ARBA00004589"/>
    </source>
</evidence>
<protein>
    <recommendedName>
        <fullName evidence="11">CFEM domain-containing protein</fullName>
    </recommendedName>
</protein>
<dbReference type="GO" id="GO:0046872">
    <property type="term" value="F:metal ion binding"/>
    <property type="evidence" value="ECO:0007669"/>
    <property type="project" value="UniProtKB-UniRule"/>
</dbReference>
<evidence type="ECO:0000256" key="9">
    <source>
        <dbReference type="PROSITE-ProRule" id="PRU01356"/>
    </source>
</evidence>
<evidence type="ECO:0000313" key="13">
    <source>
        <dbReference type="Proteomes" id="UP001215712"/>
    </source>
</evidence>
<dbReference type="InterPro" id="IPR008427">
    <property type="entry name" value="Extracellular_membr_CFEM_dom"/>
</dbReference>
<evidence type="ECO:0000256" key="8">
    <source>
        <dbReference type="ARBA" id="ARBA00023288"/>
    </source>
</evidence>
<evidence type="ECO:0000256" key="10">
    <source>
        <dbReference type="SAM" id="SignalP"/>
    </source>
</evidence>
<keyword evidence="8" id="KW-0449">Lipoprotein</keyword>
<dbReference type="Pfam" id="PF05730">
    <property type="entry name" value="CFEM"/>
    <property type="match status" value="1"/>
</dbReference>
<name>A0AAD6HGS4_9EURO</name>
<dbReference type="PROSITE" id="PS52012">
    <property type="entry name" value="CFEM"/>
    <property type="match status" value="1"/>
</dbReference>